<dbReference type="CDD" id="cd02976">
    <property type="entry name" value="NrdH"/>
    <property type="match status" value="1"/>
</dbReference>
<dbReference type="Proteomes" id="UP000216475">
    <property type="component" value="Unassembled WGS sequence"/>
</dbReference>
<dbReference type="Gene3D" id="3.40.30.10">
    <property type="entry name" value="Glutaredoxin"/>
    <property type="match status" value="1"/>
</dbReference>
<proteinExistence type="predicted"/>
<gene>
    <name evidence="2" type="ORF">CHI12_10490</name>
</gene>
<dbReference type="PANTHER" id="PTHR46361:SF3">
    <property type="entry name" value="ELECTRON CARRIER_ PROTEIN DISULFIDE OXIDOREDUCTASE"/>
    <property type="match status" value="1"/>
</dbReference>
<accession>A0A268HCH0</accession>
<protein>
    <recommendedName>
        <fullName evidence="1">Glutaredoxin domain-containing protein</fullName>
    </recommendedName>
</protein>
<sequence length="96" mass="11202">MYNLTLYTHPWCSDCQESKKILNKSRIPYTEHNLSVDPGKEAELKKLTGSRVVPGWVFRKNTLLGKIQKPKVYTGYERNRTEINTLLSEMKSTQRN</sequence>
<dbReference type="SUPFAM" id="SSF52833">
    <property type="entry name" value="Thioredoxin-like"/>
    <property type="match status" value="1"/>
</dbReference>
<dbReference type="EMBL" id="NPBH01000043">
    <property type="protein sequence ID" value="PAE07587.1"/>
    <property type="molecule type" value="Genomic_DNA"/>
</dbReference>
<evidence type="ECO:0000313" key="2">
    <source>
        <dbReference type="EMBL" id="PAE07587.1"/>
    </source>
</evidence>
<dbReference type="InterPro" id="IPR002109">
    <property type="entry name" value="Glutaredoxin"/>
</dbReference>
<organism evidence="2 3">
    <name type="scientific">Terribacillus saccharophilus</name>
    <dbReference type="NCBI Taxonomy" id="361277"/>
    <lineage>
        <taxon>Bacteria</taxon>
        <taxon>Bacillati</taxon>
        <taxon>Bacillota</taxon>
        <taxon>Bacilli</taxon>
        <taxon>Bacillales</taxon>
        <taxon>Bacillaceae</taxon>
        <taxon>Terribacillus</taxon>
    </lineage>
</organism>
<feature type="domain" description="Glutaredoxin" evidence="1">
    <location>
        <begin position="5"/>
        <end position="54"/>
    </location>
</feature>
<evidence type="ECO:0000313" key="3">
    <source>
        <dbReference type="Proteomes" id="UP000216475"/>
    </source>
</evidence>
<comment type="caution">
    <text evidence="2">The sequence shown here is derived from an EMBL/GenBank/DDBJ whole genome shotgun (WGS) entry which is preliminary data.</text>
</comment>
<name>A0A268HCH0_9BACI</name>
<dbReference type="Pfam" id="PF00462">
    <property type="entry name" value="Glutaredoxin"/>
    <property type="match status" value="1"/>
</dbReference>
<dbReference type="RefSeq" id="WP_095270398.1">
    <property type="nucleotide sequence ID" value="NZ_NPBH01000043.1"/>
</dbReference>
<evidence type="ECO:0000259" key="1">
    <source>
        <dbReference type="Pfam" id="PF00462"/>
    </source>
</evidence>
<dbReference type="PANTHER" id="PTHR46361">
    <property type="entry name" value="ELECTRON CARRIER/ PROTEIN DISULFIDE OXIDOREDUCTASE"/>
    <property type="match status" value="1"/>
</dbReference>
<reference evidence="2 3" key="1">
    <citation type="submission" date="2017-07" db="EMBL/GenBank/DDBJ databases">
        <title>Isolation and whole genome analysis of endospore-forming bacteria from heroin.</title>
        <authorList>
            <person name="Kalinowski J."/>
            <person name="Ahrens B."/>
            <person name="Al-Dilaimi A."/>
            <person name="Winkler A."/>
            <person name="Wibberg D."/>
            <person name="Schleenbecker U."/>
            <person name="Ruckert C."/>
            <person name="Wolfel R."/>
            <person name="Grass G."/>
        </authorList>
    </citation>
    <scope>NUCLEOTIDE SEQUENCE [LARGE SCALE GENOMIC DNA]</scope>
    <source>
        <strain evidence="2 3">7509</strain>
    </source>
</reference>
<dbReference type="InterPro" id="IPR036249">
    <property type="entry name" value="Thioredoxin-like_sf"/>
</dbReference>
<dbReference type="AlphaFoldDB" id="A0A268HCH0"/>
<dbReference type="PROSITE" id="PS51354">
    <property type="entry name" value="GLUTAREDOXIN_2"/>
    <property type="match status" value="1"/>
</dbReference>